<proteinExistence type="predicted"/>
<gene>
    <name evidence="2" type="ORF">Tci_056057</name>
</gene>
<feature type="compositionally biased region" description="Basic and acidic residues" evidence="1">
    <location>
        <begin position="128"/>
        <end position="140"/>
    </location>
</feature>
<feature type="compositionally biased region" description="Polar residues" evidence="1">
    <location>
        <begin position="194"/>
        <end position="226"/>
    </location>
</feature>
<evidence type="ECO:0000313" key="2">
    <source>
        <dbReference type="EMBL" id="GEU84079.1"/>
    </source>
</evidence>
<feature type="region of interest" description="Disordered" evidence="1">
    <location>
        <begin position="1"/>
        <end position="48"/>
    </location>
</feature>
<accession>A0A6L2NEV5</accession>
<name>A0A6L2NEV5_TANCI</name>
<organism evidence="2">
    <name type="scientific">Tanacetum cinerariifolium</name>
    <name type="common">Dalmatian daisy</name>
    <name type="synonym">Chrysanthemum cinerariifolium</name>
    <dbReference type="NCBI Taxonomy" id="118510"/>
    <lineage>
        <taxon>Eukaryota</taxon>
        <taxon>Viridiplantae</taxon>
        <taxon>Streptophyta</taxon>
        <taxon>Embryophyta</taxon>
        <taxon>Tracheophyta</taxon>
        <taxon>Spermatophyta</taxon>
        <taxon>Magnoliopsida</taxon>
        <taxon>eudicotyledons</taxon>
        <taxon>Gunneridae</taxon>
        <taxon>Pentapetalae</taxon>
        <taxon>asterids</taxon>
        <taxon>campanulids</taxon>
        <taxon>Asterales</taxon>
        <taxon>Asteraceae</taxon>
        <taxon>Asteroideae</taxon>
        <taxon>Anthemideae</taxon>
        <taxon>Anthemidinae</taxon>
        <taxon>Tanacetum</taxon>
    </lineage>
</organism>
<sequence length="226" mass="26033">MQTTKEKVDTSKPLDASLVDKESSKTESKERYTNRKSGNDAHADDADIRTMYDEEPMAEVQTTAEINVFATGQQHSEQPEFNNERETYYKYQDFRIKKAQELRTKTSANSKIKDNSSETKLQGRLLKRFQEDAKYEHVGQDTRSQGGKDYQDKQGKDLEISKSKTKLKDNDKGSRSKIIQHEGTSLQHNKEQRFTNSTTKQSQQVQGSKIQDLTSRIQRPNINKDC</sequence>
<dbReference type="EMBL" id="BKCJ010008815">
    <property type="protein sequence ID" value="GEU84079.1"/>
    <property type="molecule type" value="Genomic_DNA"/>
</dbReference>
<reference evidence="2" key="1">
    <citation type="journal article" date="2019" name="Sci. Rep.">
        <title>Draft genome of Tanacetum cinerariifolium, the natural source of mosquito coil.</title>
        <authorList>
            <person name="Yamashiro T."/>
            <person name="Shiraishi A."/>
            <person name="Satake H."/>
            <person name="Nakayama K."/>
        </authorList>
    </citation>
    <scope>NUCLEOTIDE SEQUENCE</scope>
</reference>
<protein>
    <submittedName>
        <fullName evidence="2">Uncharacterized protein</fullName>
    </submittedName>
</protein>
<dbReference type="AlphaFoldDB" id="A0A6L2NEV5"/>
<evidence type="ECO:0000256" key="1">
    <source>
        <dbReference type="SAM" id="MobiDB-lite"/>
    </source>
</evidence>
<feature type="compositionally biased region" description="Basic and acidic residues" evidence="1">
    <location>
        <begin position="149"/>
        <end position="174"/>
    </location>
</feature>
<comment type="caution">
    <text evidence="2">The sequence shown here is derived from an EMBL/GenBank/DDBJ whole genome shotgun (WGS) entry which is preliminary data.</text>
</comment>
<feature type="region of interest" description="Disordered" evidence="1">
    <location>
        <begin position="100"/>
        <end position="226"/>
    </location>
</feature>